<feature type="compositionally biased region" description="Basic and acidic residues" evidence="1">
    <location>
        <begin position="481"/>
        <end position="490"/>
    </location>
</feature>
<feature type="compositionally biased region" description="Basic and acidic residues" evidence="1">
    <location>
        <begin position="95"/>
        <end position="124"/>
    </location>
</feature>
<protein>
    <submittedName>
        <fullName evidence="2">Uncharacterized protein</fullName>
    </submittedName>
</protein>
<feature type="compositionally biased region" description="Pro residues" evidence="1">
    <location>
        <begin position="226"/>
        <end position="236"/>
    </location>
</feature>
<keyword evidence="3" id="KW-1185">Reference proteome</keyword>
<dbReference type="AlphaFoldDB" id="A0AA39GR91"/>
<dbReference type="Proteomes" id="UP001175261">
    <property type="component" value="Unassembled WGS sequence"/>
</dbReference>
<feature type="compositionally biased region" description="Acidic residues" evidence="1">
    <location>
        <begin position="370"/>
        <end position="380"/>
    </location>
</feature>
<proteinExistence type="predicted"/>
<gene>
    <name evidence="2" type="ORF">NLU13_1583</name>
</gene>
<feature type="compositionally biased region" description="Polar residues" evidence="1">
    <location>
        <begin position="352"/>
        <end position="366"/>
    </location>
</feature>
<feature type="region of interest" description="Disordered" evidence="1">
    <location>
        <begin position="461"/>
        <end position="512"/>
    </location>
</feature>
<feature type="compositionally biased region" description="Low complexity" evidence="1">
    <location>
        <begin position="538"/>
        <end position="548"/>
    </location>
</feature>
<evidence type="ECO:0000313" key="2">
    <source>
        <dbReference type="EMBL" id="KAK0392085.1"/>
    </source>
</evidence>
<evidence type="ECO:0000256" key="1">
    <source>
        <dbReference type="SAM" id="MobiDB-lite"/>
    </source>
</evidence>
<comment type="caution">
    <text evidence="2">The sequence shown here is derived from an EMBL/GenBank/DDBJ whole genome shotgun (WGS) entry which is preliminary data.</text>
</comment>
<feature type="compositionally biased region" description="Low complexity" evidence="1">
    <location>
        <begin position="340"/>
        <end position="351"/>
    </location>
</feature>
<dbReference type="EMBL" id="JAPDFR010000001">
    <property type="protein sequence ID" value="KAK0392085.1"/>
    <property type="molecule type" value="Genomic_DNA"/>
</dbReference>
<feature type="region of interest" description="Disordered" evidence="1">
    <location>
        <begin position="1"/>
        <end position="432"/>
    </location>
</feature>
<sequence>MSPPNRRVAYVEDAQEDTGSSIEGDENTRTYANSQAPPPERPNTSRSRESRPPAERSGSSSASLDEADTDLTTRSSKHNKPSKLSSSSQRHSDHRAREQAMRKREKAAVDGKGRIKTDSSRPSKDSQTPRTARPPPPQHAATQPVIHYQPGYTRPSVDDASYYGIQPAASGPARPGNRRPASYYAGQPSRPPVSNQSWHHPPPFPVGTFPPPMFPPSPMMQHPMHAPMPPPPPPGLVEPQGYFDPSLEASMQSRDRDRLKARFQQRPSSAMGSRPPPSMGFAPQEYEEPAGRPIRRRPSQSGRRERERDRQDMPPPAWIPQRSNSAMPTTAPFRPPPQTLQPSPLRQQRPPNTNRRSVGFADQQQRGFADDDLIGEDDLFQDVSPQPQRMRPQRGSVSYDHSDYELVLANGRNSRRSSMHGAASTGGGGASLEDDYNVEAAMRYQDRINGGKVQVPLTEKVLREASKGGGVPSSRSTRSSASHDDSEYYKRSNTTGFTRSSGGGPDDYRIKVSGPTIVRTSGLEIECDGGEITFSAQSRSRSGSDRGSTVFPQIEDSQTRIGPHRALPYRGRAPSQSDSQSRGYAPTHAPYEPHLTNFF</sequence>
<feature type="region of interest" description="Disordered" evidence="1">
    <location>
        <begin position="528"/>
        <end position="599"/>
    </location>
</feature>
<feature type="compositionally biased region" description="Polar residues" evidence="1">
    <location>
        <begin position="491"/>
        <end position="500"/>
    </location>
</feature>
<feature type="compositionally biased region" description="Basic and acidic residues" evidence="1">
    <location>
        <begin position="302"/>
        <end position="312"/>
    </location>
</feature>
<reference evidence="2" key="1">
    <citation type="submission" date="2022-10" db="EMBL/GenBank/DDBJ databases">
        <title>Determination and structural analysis of whole genome sequence of Sarocladium strictum F4-1.</title>
        <authorList>
            <person name="Hu L."/>
            <person name="Jiang Y."/>
        </authorList>
    </citation>
    <scope>NUCLEOTIDE SEQUENCE</scope>
    <source>
        <strain evidence="2">F4-1</strain>
    </source>
</reference>
<name>A0AA39GR91_SARSR</name>
<organism evidence="2 3">
    <name type="scientific">Sarocladium strictum</name>
    <name type="common">Black bundle disease fungus</name>
    <name type="synonym">Acremonium strictum</name>
    <dbReference type="NCBI Taxonomy" id="5046"/>
    <lineage>
        <taxon>Eukaryota</taxon>
        <taxon>Fungi</taxon>
        <taxon>Dikarya</taxon>
        <taxon>Ascomycota</taxon>
        <taxon>Pezizomycotina</taxon>
        <taxon>Sordariomycetes</taxon>
        <taxon>Hypocreomycetidae</taxon>
        <taxon>Hypocreales</taxon>
        <taxon>Sarocladiaceae</taxon>
        <taxon>Sarocladium</taxon>
    </lineage>
</organism>
<evidence type="ECO:0000313" key="3">
    <source>
        <dbReference type="Proteomes" id="UP001175261"/>
    </source>
</evidence>
<feature type="compositionally biased region" description="Pro residues" evidence="1">
    <location>
        <begin position="200"/>
        <end position="218"/>
    </location>
</feature>
<accession>A0AA39GR91</accession>